<reference evidence="1 2" key="1">
    <citation type="submission" date="2020-08" db="EMBL/GenBank/DDBJ databases">
        <title>Genomic Encyclopedia of Type Strains, Phase IV (KMG-IV): sequencing the most valuable type-strain genomes for metagenomic binning, comparative biology and taxonomic classification.</title>
        <authorList>
            <person name="Goeker M."/>
        </authorList>
    </citation>
    <scope>NUCLEOTIDE SEQUENCE [LARGE SCALE GENOMIC DNA]</scope>
    <source>
        <strain evidence="1 2">DSM 14878</strain>
    </source>
</reference>
<evidence type="ECO:0000313" key="2">
    <source>
        <dbReference type="Proteomes" id="UP000532936"/>
    </source>
</evidence>
<dbReference type="AlphaFoldDB" id="A0A7W6A4D8"/>
<accession>A0A7W6A4D8</accession>
<organism evidence="1 2">
    <name type="scientific">Brevundimonas mediterranea</name>
    <dbReference type="NCBI Taxonomy" id="74329"/>
    <lineage>
        <taxon>Bacteria</taxon>
        <taxon>Pseudomonadati</taxon>
        <taxon>Pseudomonadota</taxon>
        <taxon>Alphaproteobacteria</taxon>
        <taxon>Caulobacterales</taxon>
        <taxon>Caulobacteraceae</taxon>
        <taxon>Brevundimonas</taxon>
    </lineage>
</organism>
<dbReference type="Proteomes" id="UP000532936">
    <property type="component" value="Unassembled WGS sequence"/>
</dbReference>
<protein>
    <recommendedName>
        <fullName evidence="3">TIGR04255 family protein</fullName>
    </recommendedName>
</protein>
<proteinExistence type="predicted"/>
<evidence type="ECO:0000313" key="1">
    <source>
        <dbReference type="EMBL" id="MBB3872494.1"/>
    </source>
</evidence>
<comment type="caution">
    <text evidence="1">The sequence shown here is derived from an EMBL/GenBank/DDBJ whole genome shotgun (WGS) entry which is preliminary data.</text>
</comment>
<name>A0A7W6A4D8_9CAUL</name>
<evidence type="ECO:0008006" key="3">
    <source>
        <dbReference type="Google" id="ProtNLM"/>
    </source>
</evidence>
<dbReference type="EMBL" id="JACIDA010000002">
    <property type="protein sequence ID" value="MBB3872494.1"/>
    <property type="molecule type" value="Genomic_DNA"/>
</dbReference>
<dbReference type="RefSeq" id="WP_183196666.1">
    <property type="nucleotide sequence ID" value="NZ_JACIDA010000002.1"/>
</dbReference>
<sequence>MAEIREQYAAVVLLGHMNPLIFQPEWLRANNIIGESEAKAAVENGGDDVIHKEITQLSLAKKSILVEQGRFTVTALEEPLVSAKDFALGCFRLLPHTPISAMGLNFITVFRLSDHVKWHAMGDGLVPKAPWDALLAPPEGKQGVRVGGMRNLTIERSQRPDEHLGYIRVIVEGVEGSQPDTKFGVNDHYQFDPKSPKSAGDVMDLLEEQWEIARLRAKKITDSIMDWADGL</sequence>
<gene>
    <name evidence="1" type="ORF">GGR11_002047</name>
</gene>